<name>A0AAQ3U359_PASNO</name>
<protein>
    <submittedName>
        <fullName evidence="1">Uncharacterized protein</fullName>
    </submittedName>
</protein>
<sequence length="87" mass="9664">MASMHQGDRVPPLECEFGEAILDAQGLWEAVSPSGDAEVDAQKNKTARAQLLQALPEDILMQVSTKKTAMWRYREIQFSGRADAMKV</sequence>
<dbReference type="AlphaFoldDB" id="A0AAQ3U359"/>
<dbReference type="Proteomes" id="UP001341281">
    <property type="component" value="Chromosome 07"/>
</dbReference>
<evidence type="ECO:0000313" key="1">
    <source>
        <dbReference type="EMBL" id="WVZ83334.1"/>
    </source>
</evidence>
<gene>
    <name evidence="1" type="ORF">U9M48_030494</name>
</gene>
<dbReference type="EMBL" id="CP144751">
    <property type="protein sequence ID" value="WVZ83334.1"/>
    <property type="molecule type" value="Genomic_DNA"/>
</dbReference>
<reference evidence="1 2" key="1">
    <citation type="submission" date="2024-02" db="EMBL/GenBank/DDBJ databases">
        <title>High-quality chromosome-scale genome assembly of Pensacola bahiagrass (Paspalum notatum Flugge var. saurae).</title>
        <authorList>
            <person name="Vega J.M."/>
            <person name="Podio M."/>
            <person name="Orjuela J."/>
            <person name="Siena L.A."/>
            <person name="Pessino S.C."/>
            <person name="Combes M.C."/>
            <person name="Mariac C."/>
            <person name="Albertini E."/>
            <person name="Pupilli F."/>
            <person name="Ortiz J.P.A."/>
            <person name="Leblanc O."/>
        </authorList>
    </citation>
    <scope>NUCLEOTIDE SEQUENCE [LARGE SCALE GENOMIC DNA]</scope>
    <source>
        <strain evidence="1">R1</strain>
        <tissue evidence="1">Leaf</tissue>
    </source>
</reference>
<keyword evidence="2" id="KW-1185">Reference proteome</keyword>
<organism evidence="1 2">
    <name type="scientific">Paspalum notatum var. saurae</name>
    <dbReference type="NCBI Taxonomy" id="547442"/>
    <lineage>
        <taxon>Eukaryota</taxon>
        <taxon>Viridiplantae</taxon>
        <taxon>Streptophyta</taxon>
        <taxon>Embryophyta</taxon>
        <taxon>Tracheophyta</taxon>
        <taxon>Spermatophyta</taxon>
        <taxon>Magnoliopsida</taxon>
        <taxon>Liliopsida</taxon>
        <taxon>Poales</taxon>
        <taxon>Poaceae</taxon>
        <taxon>PACMAD clade</taxon>
        <taxon>Panicoideae</taxon>
        <taxon>Andropogonodae</taxon>
        <taxon>Paspaleae</taxon>
        <taxon>Paspalinae</taxon>
        <taxon>Paspalum</taxon>
    </lineage>
</organism>
<proteinExistence type="predicted"/>
<accession>A0AAQ3U359</accession>
<evidence type="ECO:0000313" key="2">
    <source>
        <dbReference type="Proteomes" id="UP001341281"/>
    </source>
</evidence>